<dbReference type="AlphaFoldDB" id="A0A0A9QA31"/>
<evidence type="ECO:0000313" key="1">
    <source>
        <dbReference type="EMBL" id="JAD88376.1"/>
    </source>
</evidence>
<reference evidence="1" key="2">
    <citation type="journal article" date="2015" name="Data Brief">
        <title>Shoot transcriptome of the giant reed, Arundo donax.</title>
        <authorList>
            <person name="Barrero R.A."/>
            <person name="Guerrero F.D."/>
            <person name="Moolhuijzen P."/>
            <person name="Goolsby J.A."/>
            <person name="Tidwell J."/>
            <person name="Bellgard S.E."/>
            <person name="Bellgard M.I."/>
        </authorList>
    </citation>
    <scope>NUCLEOTIDE SEQUENCE</scope>
    <source>
        <tissue evidence="1">Shoot tissue taken approximately 20 cm above the soil surface</tissue>
    </source>
</reference>
<reference evidence="1" key="1">
    <citation type="submission" date="2014-09" db="EMBL/GenBank/DDBJ databases">
        <authorList>
            <person name="Magalhaes I.L.F."/>
            <person name="Oliveira U."/>
            <person name="Santos F.R."/>
            <person name="Vidigal T.H.D.A."/>
            <person name="Brescovit A.D."/>
            <person name="Santos A.J."/>
        </authorList>
    </citation>
    <scope>NUCLEOTIDE SEQUENCE</scope>
    <source>
        <tissue evidence="1">Shoot tissue taken approximately 20 cm above the soil surface</tissue>
    </source>
</reference>
<sequence length="38" mass="4565">MRGDKRLIPLLLVTWILLHLLLKRELRPSYLPIGYYSI</sequence>
<dbReference type="EMBL" id="GBRH01209519">
    <property type="protein sequence ID" value="JAD88376.1"/>
    <property type="molecule type" value="Transcribed_RNA"/>
</dbReference>
<protein>
    <submittedName>
        <fullName evidence="1">Uncharacterized protein</fullName>
    </submittedName>
</protein>
<proteinExistence type="predicted"/>
<name>A0A0A9QA31_ARUDO</name>
<organism evidence="1">
    <name type="scientific">Arundo donax</name>
    <name type="common">Giant reed</name>
    <name type="synonym">Donax arundinaceus</name>
    <dbReference type="NCBI Taxonomy" id="35708"/>
    <lineage>
        <taxon>Eukaryota</taxon>
        <taxon>Viridiplantae</taxon>
        <taxon>Streptophyta</taxon>
        <taxon>Embryophyta</taxon>
        <taxon>Tracheophyta</taxon>
        <taxon>Spermatophyta</taxon>
        <taxon>Magnoliopsida</taxon>
        <taxon>Liliopsida</taxon>
        <taxon>Poales</taxon>
        <taxon>Poaceae</taxon>
        <taxon>PACMAD clade</taxon>
        <taxon>Arundinoideae</taxon>
        <taxon>Arundineae</taxon>
        <taxon>Arundo</taxon>
    </lineage>
</organism>
<accession>A0A0A9QA31</accession>